<evidence type="ECO:0000256" key="10">
    <source>
        <dbReference type="SAM" id="MobiDB-lite"/>
    </source>
</evidence>
<feature type="compositionally biased region" description="Basic and acidic residues" evidence="10">
    <location>
        <begin position="342"/>
        <end position="354"/>
    </location>
</feature>
<keyword evidence="6" id="KW-0735">Signal-anchor</keyword>
<sequence>MSESITPAVAAPKRLLRPLPSAGASRRVRKQPVDTGIQSTPVSQPDDDTPTPKASTTPLPPEAPDVAFTFSVPILKVNDAPPKEIPTTSLTDPIDEAKDAELRKKFLGLRIQEPVKPIAPVLKIPKKAKAPVAPVERPLAKVKDIDTAPKPQIVFGDTTTVFGESKDATPEKDAEPPEVNPTSHFRAQQRRMERERRERLGLARDKSRLEPLPPPDPSIPLDERRKTRLPSIGAEEEDGSEGEKRKEAKQKIKRLAALMAKDLEMKRIPKSQLRAMAQGKTPEETAARTKILELALKIAAKSQEKAQEQSTVKKDEKSVAATPDPGASEGNPTSGGSNVRGVSKDEKDEIKKPDSFLNSTSTTKRYTITRLEQGGVNHRGSGMPLALSRLSSEPQRSRGMTVGGYESPSSSDSDDSCDTIRVSIHSGRAISSASASSRAGSPHFGFCSDVDDEPSSPLLGPTRWWDSDSGRRRRRRDSGLPFARRLKRRLLRLARHPLVPTQPVTILFSLVLFALFAIILTLFLIYQLNPDKEALPWRSYCALPPAFPPDNFYNLSPAGVFLGVFSMDSGLERRMFVRTTFAAHERSRVDNGTSRTIVRFILGKPRPEWERRIQLEAETYNDMVILPIAENMNNGKTHAYFSWAARHAWVPPPQTPLPFSYANQTKIPPSLAPHDPRPLPNSPKEWVRPDFVLKADDDSFVMLAELEARLRVEMHFGLNETRTPYYGTQPVVEDPLVYWGYLVKNKFMGGEMYALSWSLVSWVAQSEAVRGLTRGAEDKLVAKWMWLHPRAGNVRWKSEHCWIYDHPKAGTVYSHGFLFPSEVSRIRRQLTNADPGKTSPPSVLNTYSYSSVSQFGTRYNPPSPNLTPMQSIEALIEGSPMSRVGSSNHLEDPSLEPAMALQRAVNRAWLEREGRRVRYQHKKLGGTILVHFIKKNEWWEETALAFLGGDEYVHSNIPLPAGRTGSELPDNSSRSSETESESSSTPEEAETSSSGVTVITTTPLVEA</sequence>
<evidence type="ECO:0000313" key="12">
    <source>
        <dbReference type="EMBL" id="CCA73538.1"/>
    </source>
</evidence>
<organism evidence="12 13">
    <name type="scientific">Serendipita indica (strain DSM 11827)</name>
    <name type="common">Root endophyte fungus</name>
    <name type="synonym">Piriformospora indica</name>
    <dbReference type="NCBI Taxonomy" id="1109443"/>
    <lineage>
        <taxon>Eukaryota</taxon>
        <taxon>Fungi</taxon>
        <taxon>Dikarya</taxon>
        <taxon>Basidiomycota</taxon>
        <taxon>Agaricomycotina</taxon>
        <taxon>Agaricomycetes</taxon>
        <taxon>Sebacinales</taxon>
        <taxon>Serendipitaceae</taxon>
        <taxon>Serendipita</taxon>
    </lineage>
</organism>
<dbReference type="GO" id="GO:0051072">
    <property type="term" value="P:4,6-pyruvylated galactose residue biosynthetic process"/>
    <property type="evidence" value="ECO:0007669"/>
    <property type="project" value="TreeGrafter"/>
</dbReference>
<evidence type="ECO:0000256" key="3">
    <source>
        <dbReference type="ARBA" id="ARBA00022676"/>
    </source>
</evidence>
<protein>
    <submittedName>
        <fullName evidence="12">Related to glycosyltransferase family 31 protein-Laccaria bicolor</fullName>
    </submittedName>
</protein>
<comment type="subcellular location">
    <subcellularLocation>
        <location evidence="1">Golgi apparatus membrane</location>
        <topology evidence="1">Single-pass type II membrane protein</topology>
    </subcellularLocation>
</comment>
<evidence type="ECO:0000256" key="11">
    <source>
        <dbReference type="SAM" id="Phobius"/>
    </source>
</evidence>
<keyword evidence="8" id="KW-0333">Golgi apparatus</keyword>
<dbReference type="STRING" id="1109443.G4TQF1"/>
<evidence type="ECO:0000256" key="9">
    <source>
        <dbReference type="ARBA" id="ARBA00023136"/>
    </source>
</evidence>
<evidence type="ECO:0000256" key="2">
    <source>
        <dbReference type="ARBA" id="ARBA00008661"/>
    </source>
</evidence>
<evidence type="ECO:0000256" key="8">
    <source>
        <dbReference type="ARBA" id="ARBA00023034"/>
    </source>
</evidence>
<feature type="compositionally biased region" description="Basic and acidic residues" evidence="10">
    <location>
        <begin position="190"/>
        <end position="209"/>
    </location>
</feature>
<dbReference type="OrthoDB" id="2139606at2759"/>
<accession>G4TQF1</accession>
<gene>
    <name evidence="12" type="ORF">PIIN_07491</name>
</gene>
<dbReference type="GO" id="GO:0016758">
    <property type="term" value="F:hexosyltransferase activity"/>
    <property type="evidence" value="ECO:0007669"/>
    <property type="project" value="InterPro"/>
</dbReference>
<feature type="region of interest" description="Disordered" evidence="10">
    <location>
        <begin position="958"/>
        <end position="1007"/>
    </location>
</feature>
<dbReference type="InterPro" id="IPR002659">
    <property type="entry name" value="Glyco_trans_31"/>
</dbReference>
<dbReference type="HOGENOM" id="CLU_298446_0_0_1"/>
<dbReference type="PANTHER" id="PTHR11214">
    <property type="entry name" value="BETA-1,3-N-ACETYLGLUCOSAMINYLTRANSFERASE"/>
    <property type="match status" value="1"/>
</dbReference>
<dbReference type="AlphaFoldDB" id="G4TQF1"/>
<keyword evidence="5 11" id="KW-0812">Transmembrane</keyword>
<evidence type="ECO:0000256" key="6">
    <source>
        <dbReference type="ARBA" id="ARBA00022968"/>
    </source>
</evidence>
<dbReference type="InParanoid" id="G4TQF1"/>
<feature type="compositionally biased region" description="Polar residues" evidence="10">
    <location>
        <begin position="356"/>
        <end position="366"/>
    </location>
</feature>
<evidence type="ECO:0000256" key="7">
    <source>
        <dbReference type="ARBA" id="ARBA00022989"/>
    </source>
</evidence>
<evidence type="ECO:0000256" key="4">
    <source>
        <dbReference type="ARBA" id="ARBA00022679"/>
    </source>
</evidence>
<keyword evidence="3" id="KW-0328">Glycosyltransferase</keyword>
<keyword evidence="4 12" id="KW-0808">Transferase</keyword>
<keyword evidence="7 11" id="KW-1133">Transmembrane helix</keyword>
<proteinExistence type="inferred from homology"/>
<feature type="compositionally biased region" description="Low complexity" evidence="10">
    <location>
        <begin position="981"/>
        <end position="1007"/>
    </location>
</feature>
<evidence type="ECO:0000313" key="13">
    <source>
        <dbReference type="Proteomes" id="UP000007148"/>
    </source>
</evidence>
<dbReference type="PANTHER" id="PTHR11214:SF333">
    <property type="entry name" value="GLYCOSYLTRANSFERASE FAMILY 31 PROTEIN"/>
    <property type="match status" value="1"/>
</dbReference>
<feature type="compositionally biased region" description="Basic and acidic residues" evidence="10">
    <location>
        <begin position="241"/>
        <end position="250"/>
    </location>
</feature>
<feature type="region of interest" description="Disordered" evidence="10">
    <location>
        <begin position="301"/>
        <end position="416"/>
    </location>
</feature>
<feature type="region of interest" description="Disordered" evidence="10">
    <location>
        <begin position="1"/>
        <end position="65"/>
    </location>
</feature>
<feature type="compositionally biased region" description="Basic and acidic residues" evidence="10">
    <location>
        <begin position="164"/>
        <end position="175"/>
    </location>
</feature>
<name>G4TQF1_SERID</name>
<keyword evidence="13" id="KW-1185">Reference proteome</keyword>
<dbReference type="GO" id="GO:0000139">
    <property type="term" value="C:Golgi membrane"/>
    <property type="evidence" value="ECO:0007669"/>
    <property type="project" value="UniProtKB-SubCell"/>
</dbReference>
<evidence type="ECO:0000256" key="1">
    <source>
        <dbReference type="ARBA" id="ARBA00004323"/>
    </source>
</evidence>
<keyword evidence="9 11" id="KW-0472">Membrane</keyword>
<feature type="compositionally biased region" description="Basic and acidic residues" evidence="10">
    <location>
        <begin position="302"/>
        <end position="318"/>
    </location>
</feature>
<dbReference type="EMBL" id="CAFZ01000233">
    <property type="protein sequence ID" value="CCA73538.1"/>
    <property type="molecule type" value="Genomic_DNA"/>
</dbReference>
<feature type="transmembrane region" description="Helical" evidence="11">
    <location>
        <begin position="506"/>
        <end position="528"/>
    </location>
</feature>
<dbReference type="Proteomes" id="UP000007148">
    <property type="component" value="Unassembled WGS sequence"/>
</dbReference>
<comment type="caution">
    <text evidence="12">The sequence shown here is derived from an EMBL/GenBank/DDBJ whole genome shotgun (WGS) entry which is preliminary data.</text>
</comment>
<evidence type="ECO:0000256" key="5">
    <source>
        <dbReference type="ARBA" id="ARBA00022692"/>
    </source>
</evidence>
<comment type="similarity">
    <text evidence="2">Belongs to the glycosyltransferase 31 family.</text>
</comment>
<dbReference type="eggNOG" id="KOG2287">
    <property type="taxonomic scope" value="Eukaryota"/>
</dbReference>
<feature type="region of interest" description="Disordered" evidence="10">
    <location>
        <begin position="151"/>
        <end position="250"/>
    </location>
</feature>
<reference evidence="12 13" key="1">
    <citation type="journal article" date="2011" name="PLoS Pathog.">
        <title>Endophytic Life Strategies Decoded by Genome and Transcriptome Analyses of the Mutualistic Root Symbiont Piriformospora indica.</title>
        <authorList>
            <person name="Zuccaro A."/>
            <person name="Lahrmann U."/>
            <person name="Guldener U."/>
            <person name="Langen G."/>
            <person name="Pfiffi S."/>
            <person name="Biedenkopf D."/>
            <person name="Wong P."/>
            <person name="Samans B."/>
            <person name="Grimm C."/>
            <person name="Basiewicz M."/>
            <person name="Murat C."/>
            <person name="Martin F."/>
            <person name="Kogel K.H."/>
        </authorList>
    </citation>
    <scope>NUCLEOTIDE SEQUENCE [LARGE SCALE GENOMIC DNA]</scope>
    <source>
        <strain evidence="12 13">DSM 11827</strain>
    </source>
</reference>